<organism evidence="1 2">
    <name type="scientific">Kandleria vitulina DSM 20405</name>
    <dbReference type="NCBI Taxonomy" id="1410657"/>
    <lineage>
        <taxon>Bacteria</taxon>
        <taxon>Bacillati</taxon>
        <taxon>Bacillota</taxon>
        <taxon>Erysipelotrichia</taxon>
        <taxon>Erysipelotrichales</taxon>
        <taxon>Coprobacillaceae</taxon>
        <taxon>Kandleria</taxon>
    </lineage>
</organism>
<dbReference type="RefSeq" id="WP_029070217.1">
    <property type="nucleotide sequence ID" value="NZ_JQBL01000010.1"/>
</dbReference>
<evidence type="ECO:0000313" key="1">
    <source>
        <dbReference type="EMBL" id="KRN50334.1"/>
    </source>
</evidence>
<dbReference type="PATRIC" id="fig|1410657.5.peg.205"/>
<proteinExistence type="predicted"/>
<evidence type="ECO:0000313" key="2">
    <source>
        <dbReference type="Proteomes" id="UP000051841"/>
    </source>
</evidence>
<dbReference type="EMBL" id="JQBL01000010">
    <property type="protein sequence ID" value="KRN50334.1"/>
    <property type="molecule type" value="Genomic_DNA"/>
</dbReference>
<dbReference type="Proteomes" id="UP000051841">
    <property type="component" value="Unassembled WGS sequence"/>
</dbReference>
<keyword evidence="2" id="KW-1185">Reference proteome</keyword>
<sequence length="252" mass="30245">MEEWIYLSQPFFKSVMHSLDEQFIKQIIESLIKEDITNLSIEEGDLLLGTFYKKEIRCHFIIERVETFELLFKQLMSSYTYGEPFYQIVFTGIKRDIFIETFTYRSSRTMLYDKGMRTDLISLTCPNRDDSFLSHFVEQLTSPSNEDELGSSILSCFHHFIENEENMKSVYRDYYQEEVKAIKQQCSLLKKQLKLSEERQIKSQVLFLKKVFIQRFGDMNYRFLDYLSHNELDHLIENCVTLTFEELKNYIE</sequence>
<protein>
    <submittedName>
        <fullName evidence="1">Uncharacterized protein</fullName>
    </submittedName>
</protein>
<reference evidence="1 2" key="1">
    <citation type="journal article" date="2015" name="Genome Announc.">
        <title>Expanding the biotechnology potential of lactobacilli through comparative genomics of 213 strains and associated genera.</title>
        <authorList>
            <person name="Sun Z."/>
            <person name="Harris H.M."/>
            <person name="McCann A."/>
            <person name="Guo C."/>
            <person name="Argimon S."/>
            <person name="Zhang W."/>
            <person name="Yang X."/>
            <person name="Jeffery I.B."/>
            <person name="Cooney J.C."/>
            <person name="Kagawa T.F."/>
            <person name="Liu W."/>
            <person name="Song Y."/>
            <person name="Salvetti E."/>
            <person name="Wrobel A."/>
            <person name="Rasinkangas P."/>
            <person name="Parkhill J."/>
            <person name="Rea M.C."/>
            <person name="O'Sullivan O."/>
            <person name="Ritari J."/>
            <person name="Douillard F.P."/>
            <person name="Paul Ross R."/>
            <person name="Yang R."/>
            <person name="Briner A.E."/>
            <person name="Felis G.E."/>
            <person name="de Vos W.M."/>
            <person name="Barrangou R."/>
            <person name="Klaenhammer T.R."/>
            <person name="Caufield P.W."/>
            <person name="Cui Y."/>
            <person name="Zhang H."/>
            <person name="O'Toole P.W."/>
        </authorList>
    </citation>
    <scope>NUCLEOTIDE SEQUENCE [LARGE SCALE GENOMIC DNA]</scope>
    <source>
        <strain evidence="1 2">DSM 20405</strain>
    </source>
</reference>
<gene>
    <name evidence="1" type="ORF">IV49_GL000202</name>
</gene>
<dbReference type="AlphaFoldDB" id="A0A0R2HDF9"/>
<comment type="caution">
    <text evidence="1">The sequence shown here is derived from an EMBL/GenBank/DDBJ whole genome shotgun (WGS) entry which is preliminary data.</text>
</comment>
<name>A0A0R2HDF9_9FIRM</name>
<accession>A0A0R2HDF9</accession>